<comment type="subcellular location">
    <subcellularLocation>
        <location evidence="1">Secreted</location>
    </subcellularLocation>
</comment>
<feature type="domain" description="Kazal-like" evidence="7">
    <location>
        <begin position="19"/>
        <end position="84"/>
    </location>
</feature>
<protein>
    <recommendedName>
        <fullName evidence="7">Kazal-like domain-containing protein</fullName>
    </recommendedName>
</protein>
<dbReference type="OrthoDB" id="126772at2759"/>
<name>A0A835NWF5_9PASS</name>
<proteinExistence type="predicted"/>
<dbReference type="Gene3D" id="3.30.60.30">
    <property type="match status" value="7"/>
</dbReference>
<evidence type="ECO:0000256" key="1">
    <source>
        <dbReference type="ARBA" id="ARBA00004613"/>
    </source>
</evidence>
<feature type="domain" description="Kazal-like" evidence="7">
    <location>
        <begin position="150"/>
        <end position="215"/>
    </location>
</feature>
<keyword evidence="3" id="KW-0646">Protease inhibitor</keyword>
<dbReference type="Proteomes" id="UP000618051">
    <property type="component" value="Unassembled WGS sequence"/>
</dbReference>
<dbReference type="InterPro" id="IPR002350">
    <property type="entry name" value="Kazal_dom"/>
</dbReference>
<dbReference type="EMBL" id="JADDUC010000031">
    <property type="protein sequence ID" value="KAG0123036.1"/>
    <property type="molecule type" value="Genomic_DNA"/>
</dbReference>
<accession>A0A835NWF5</accession>
<keyword evidence="10" id="KW-1185">Reference proteome</keyword>
<dbReference type="AlphaFoldDB" id="A0A835NWF5"/>
<organism evidence="8">
    <name type="scientific">Lamprotornis superbus</name>
    <dbReference type="NCBI Taxonomy" id="245042"/>
    <lineage>
        <taxon>Eukaryota</taxon>
        <taxon>Metazoa</taxon>
        <taxon>Chordata</taxon>
        <taxon>Craniata</taxon>
        <taxon>Vertebrata</taxon>
        <taxon>Euteleostomi</taxon>
        <taxon>Archelosauria</taxon>
        <taxon>Archosauria</taxon>
        <taxon>Dinosauria</taxon>
        <taxon>Saurischia</taxon>
        <taxon>Theropoda</taxon>
        <taxon>Coelurosauria</taxon>
        <taxon>Aves</taxon>
        <taxon>Neognathae</taxon>
        <taxon>Neoaves</taxon>
        <taxon>Telluraves</taxon>
        <taxon>Australaves</taxon>
        <taxon>Passeriformes</taxon>
        <taxon>Sturnidae</taxon>
        <taxon>Lamprotornis</taxon>
    </lineage>
</organism>
<dbReference type="PANTHER" id="PTHR21312">
    <property type="entry name" value="SERINE PROTEASE INHIBITOR"/>
    <property type="match status" value="1"/>
</dbReference>
<reference evidence="9" key="3">
    <citation type="submission" date="2022-01" db="EMBL/GenBank/DDBJ databases">
        <authorList>
            <person name="Rubenstein D.R."/>
        </authorList>
    </citation>
    <scope>NUCLEOTIDE SEQUENCE</scope>
    <source>
        <strain evidence="9">SS15</strain>
        <tissue evidence="9">Liver</tissue>
    </source>
</reference>
<dbReference type="SMART" id="SM00280">
    <property type="entry name" value="KAZAL"/>
    <property type="match status" value="7"/>
</dbReference>
<dbReference type="GO" id="GO:0005576">
    <property type="term" value="C:extracellular region"/>
    <property type="evidence" value="ECO:0007669"/>
    <property type="project" value="UniProtKB-SubCell"/>
</dbReference>
<dbReference type="GO" id="GO:0004867">
    <property type="term" value="F:serine-type endopeptidase inhibitor activity"/>
    <property type="evidence" value="ECO:0007669"/>
    <property type="project" value="UniProtKB-KW"/>
</dbReference>
<dbReference type="PROSITE" id="PS00282">
    <property type="entry name" value="KAZAL_1"/>
    <property type="match status" value="6"/>
</dbReference>
<feature type="domain" description="Kazal-like" evidence="7">
    <location>
        <begin position="85"/>
        <end position="149"/>
    </location>
</feature>
<feature type="domain" description="Kazal-like" evidence="7">
    <location>
        <begin position="432"/>
        <end position="496"/>
    </location>
</feature>
<dbReference type="InterPro" id="IPR036058">
    <property type="entry name" value="Kazal_dom_sf"/>
</dbReference>
<dbReference type="EMBL" id="JADDUC020000016">
    <property type="protein sequence ID" value="KAI1234177.1"/>
    <property type="molecule type" value="Genomic_DNA"/>
</dbReference>
<keyword evidence="6" id="KW-0325">Glycoprotein</keyword>
<keyword evidence="4" id="KW-0722">Serine protease inhibitor</keyword>
<gene>
    <name evidence="9" type="ORF">IHE44_0003894</name>
    <name evidence="8" type="ORF">IHE44_007973</name>
</gene>
<keyword evidence="2" id="KW-0964">Secreted</keyword>
<sequence>MGEQRTHVGKRHGGQCREKTAELDCSKFPVRKVKGGKDLVRCPRILRPVCGTDGFTYDNDCSICAHNVQHGSDVKKSHDGRCKEESTPVNCSTYLSSAKSGEAIGACPYILREICGTDGVTYSNDCALCAHNIEYGTEVAKKHDGKCVEEVTQLNCSRYHRATLKDGRELVACTMIYDPVCGTDGVTYASECTLCAHNIEHRTNLGKRKNGPCEEDITRALCKDFKEVSPICTLEYMPHCASNGQTYSNRCTFCNAYLYGKQGNSQHHELDCMLSLLDFSPGRQTPFHSLSAVTRLGGSQNWRNLRDTATVPLLCAILVMSRQPWREHLVSREGAGSCRLQTSTMTTAGLLVLLSFALCCVPDTAFGIEVDCSTYPNTTNEEGKEVLVCSEAVSPICGSDGVTYGNECLLCAYNVEYGTNVSKDHDGECKEVAPVDCSRYPNTTSEEGKVVLLCSKDISPVCGTDWVTYNNECLLCARNLEAGTSVGKKTDSECKKEIVTVDCSDYPKPVCSLDYMPLCGSDNTTYNNKCSFCNAVVSSCRFQSCAAVCIQLLQEPKDLQEYVYHGVYPPLRGYHQFLTPAREYVKKVTFNPNKQD</sequence>
<feature type="domain" description="Kazal-like" evidence="7">
    <location>
        <begin position="497"/>
        <end position="547"/>
    </location>
</feature>
<evidence type="ECO:0000256" key="2">
    <source>
        <dbReference type="ARBA" id="ARBA00022525"/>
    </source>
</evidence>
<dbReference type="Pfam" id="PF00050">
    <property type="entry name" value="Kazal_1"/>
    <property type="match status" value="7"/>
</dbReference>
<keyword evidence="5" id="KW-1015">Disulfide bond</keyword>
<evidence type="ECO:0000259" key="7">
    <source>
        <dbReference type="PROSITE" id="PS51465"/>
    </source>
</evidence>
<feature type="domain" description="Kazal-like" evidence="7">
    <location>
        <begin position="366"/>
        <end position="431"/>
    </location>
</feature>
<reference evidence="8" key="1">
    <citation type="submission" date="2020-10" db="EMBL/GenBank/DDBJ databases">
        <title>Feather gene expression reveals the developmental basis of iridescence in African starlings.</title>
        <authorList>
            <person name="Rubenstein D.R."/>
        </authorList>
    </citation>
    <scope>NUCLEOTIDE SEQUENCE</scope>
    <source>
        <strain evidence="8">SS15</strain>
        <tissue evidence="8">Liver</tissue>
    </source>
</reference>
<feature type="domain" description="Kazal-like" evidence="7">
    <location>
        <begin position="216"/>
        <end position="274"/>
    </location>
</feature>
<comment type="caution">
    <text evidence="8">The sequence shown here is derived from an EMBL/GenBank/DDBJ whole genome shotgun (WGS) entry which is preliminary data.</text>
</comment>
<evidence type="ECO:0000313" key="10">
    <source>
        <dbReference type="Proteomes" id="UP000618051"/>
    </source>
</evidence>
<evidence type="ECO:0000256" key="4">
    <source>
        <dbReference type="ARBA" id="ARBA00022900"/>
    </source>
</evidence>
<evidence type="ECO:0000313" key="9">
    <source>
        <dbReference type="EMBL" id="KAI1234177.1"/>
    </source>
</evidence>
<dbReference type="CDD" id="cd00104">
    <property type="entry name" value="KAZAL_FS"/>
    <property type="match status" value="1"/>
</dbReference>
<evidence type="ECO:0000313" key="8">
    <source>
        <dbReference type="EMBL" id="KAG0123036.1"/>
    </source>
</evidence>
<dbReference type="FunFam" id="3.30.60.30:FF:000036">
    <property type="entry name" value="Ovomucoid"/>
    <property type="match status" value="5"/>
</dbReference>
<evidence type="ECO:0000256" key="5">
    <source>
        <dbReference type="ARBA" id="ARBA00023157"/>
    </source>
</evidence>
<evidence type="ECO:0000256" key="6">
    <source>
        <dbReference type="ARBA" id="ARBA00023180"/>
    </source>
</evidence>
<reference evidence="9 10" key="2">
    <citation type="journal article" date="2021" name="J. Hered.">
        <title>Feather Gene Expression Elucidates the Developmental Basis of Plumage Iridescence in African Starlings.</title>
        <authorList>
            <person name="Rubenstein D.R."/>
            <person name="Corvelo A."/>
            <person name="MacManes M.D."/>
            <person name="Maia R."/>
            <person name="Narzisi G."/>
            <person name="Rousaki A."/>
            <person name="Vandenabeele P."/>
            <person name="Shawkey M.D."/>
            <person name="Solomon J."/>
        </authorList>
    </citation>
    <scope>NUCLEOTIDE SEQUENCE [LARGE SCALE GENOMIC DNA]</scope>
    <source>
        <strain evidence="9">SS15</strain>
    </source>
</reference>
<dbReference type="SUPFAM" id="SSF100895">
    <property type="entry name" value="Kazal-type serine protease inhibitors"/>
    <property type="match status" value="7"/>
</dbReference>
<dbReference type="PANTHER" id="PTHR21312:SF28">
    <property type="entry name" value="OVOINHIBITOR-RELATED"/>
    <property type="match status" value="1"/>
</dbReference>
<dbReference type="PROSITE" id="PS51465">
    <property type="entry name" value="KAZAL_2"/>
    <property type="match status" value="7"/>
</dbReference>
<evidence type="ECO:0000256" key="3">
    <source>
        <dbReference type="ARBA" id="ARBA00022690"/>
    </source>
</evidence>